<protein>
    <submittedName>
        <fullName evidence="1">Nuclear transport factor 2 family protein</fullName>
    </submittedName>
</protein>
<keyword evidence="2" id="KW-1185">Reference proteome</keyword>
<dbReference type="OrthoDB" id="2613830at2"/>
<comment type="caution">
    <text evidence="1">The sequence shown here is derived from an EMBL/GenBank/DDBJ whole genome shotgun (WGS) entry which is preliminary data.</text>
</comment>
<gene>
    <name evidence="1" type="ORF">E2R66_02530</name>
</gene>
<evidence type="ECO:0000313" key="2">
    <source>
        <dbReference type="Proteomes" id="UP000297540"/>
    </source>
</evidence>
<proteinExistence type="predicted"/>
<dbReference type="SUPFAM" id="SSF54427">
    <property type="entry name" value="NTF2-like"/>
    <property type="match status" value="1"/>
</dbReference>
<sequence>METHTKLLEESLLVIWNDRNAQSRLAAMTNIYAQDIHFYESDDREPVVGHEAINNLISVLQAQWPLDFKFALSQSFLKNHAVQHIAWTLGAPGAEPVASGMDIAVVEDDKIKSLYLFLDKP</sequence>
<dbReference type="EMBL" id="SOZE01000002">
    <property type="protein sequence ID" value="TFF40149.1"/>
    <property type="molecule type" value="Genomic_DNA"/>
</dbReference>
<dbReference type="InterPro" id="IPR032710">
    <property type="entry name" value="NTF2-like_dom_sf"/>
</dbReference>
<evidence type="ECO:0000313" key="1">
    <source>
        <dbReference type="EMBL" id="TFF40149.1"/>
    </source>
</evidence>
<organism evidence="1 2">
    <name type="scientific">Mucilaginibacter psychrotolerans</name>
    <dbReference type="NCBI Taxonomy" id="1524096"/>
    <lineage>
        <taxon>Bacteria</taxon>
        <taxon>Pseudomonadati</taxon>
        <taxon>Bacteroidota</taxon>
        <taxon>Sphingobacteriia</taxon>
        <taxon>Sphingobacteriales</taxon>
        <taxon>Sphingobacteriaceae</taxon>
        <taxon>Mucilaginibacter</taxon>
    </lineage>
</organism>
<dbReference type="AlphaFoldDB" id="A0A4Y8SM68"/>
<accession>A0A4Y8SM68</accession>
<name>A0A4Y8SM68_9SPHI</name>
<dbReference type="RefSeq" id="WP_133226673.1">
    <property type="nucleotide sequence ID" value="NZ_SOZE01000002.1"/>
</dbReference>
<dbReference type="Proteomes" id="UP000297540">
    <property type="component" value="Unassembled WGS sequence"/>
</dbReference>
<reference evidence="1 2" key="1">
    <citation type="journal article" date="2017" name="Int. J. Syst. Evol. Microbiol.">
        <title>Mucilaginibacterpsychrotolerans sp. nov., isolated from peatlands.</title>
        <authorList>
            <person name="Deng Y."/>
            <person name="Shen L."/>
            <person name="Xu B."/>
            <person name="Liu Y."/>
            <person name="Gu Z."/>
            <person name="Liu H."/>
            <person name="Zhou Y."/>
        </authorList>
    </citation>
    <scope>NUCLEOTIDE SEQUENCE [LARGE SCALE GENOMIC DNA]</scope>
    <source>
        <strain evidence="1 2">NH7-4</strain>
    </source>
</reference>
<dbReference type="Gene3D" id="3.10.450.50">
    <property type="match status" value="1"/>
</dbReference>